<sequence length="88" mass="9641">MIKTLTFRPSRIGCPSIPGTVKGIVSSMPGVEEAKIHYEERSVDVRFDDAKVSEADITKKIGEEMGLAFEPVALHDGFKEDVSQSCPM</sequence>
<comment type="caution">
    <text evidence="2">The sequence shown here is derived from an EMBL/GenBank/DDBJ whole genome shotgun (WGS) entry which is preliminary data.</text>
</comment>
<reference evidence="2 3" key="1">
    <citation type="journal article" date="2016" name="Nat. Commun.">
        <title>Thousands of microbial genomes shed light on interconnected biogeochemical processes in an aquifer system.</title>
        <authorList>
            <person name="Anantharaman K."/>
            <person name="Brown C.T."/>
            <person name="Hug L.A."/>
            <person name="Sharon I."/>
            <person name="Castelle C.J."/>
            <person name="Probst A.J."/>
            <person name="Thomas B.C."/>
            <person name="Singh A."/>
            <person name="Wilkins M.J."/>
            <person name="Karaoz U."/>
            <person name="Brodie E.L."/>
            <person name="Williams K.H."/>
            <person name="Hubbard S.S."/>
            <person name="Banfield J.F."/>
        </authorList>
    </citation>
    <scope>NUCLEOTIDE SEQUENCE [LARGE SCALE GENOMIC DNA]</scope>
</reference>
<dbReference type="Proteomes" id="UP000176864">
    <property type="component" value="Unassembled WGS sequence"/>
</dbReference>
<evidence type="ECO:0000259" key="1">
    <source>
        <dbReference type="PROSITE" id="PS50846"/>
    </source>
</evidence>
<proteinExistence type="predicted"/>
<dbReference type="PROSITE" id="PS50846">
    <property type="entry name" value="HMA_2"/>
    <property type="match status" value="1"/>
</dbReference>
<organism evidence="2 3">
    <name type="scientific">Candidatus Doudnabacteria bacterium RIFCSPHIGHO2_01_FULL_46_14</name>
    <dbReference type="NCBI Taxonomy" id="1817824"/>
    <lineage>
        <taxon>Bacteria</taxon>
        <taxon>Candidatus Doudnaibacteriota</taxon>
    </lineage>
</organism>
<dbReference type="GO" id="GO:0046872">
    <property type="term" value="F:metal ion binding"/>
    <property type="evidence" value="ECO:0007669"/>
    <property type="project" value="InterPro"/>
</dbReference>
<dbReference type="SUPFAM" id="SSF55008">
    <property type="entry name" value="HMA, heavy metal-associated domain"/>
    <property type="match status" value="1"/>
</dbReference>
<evidence type="ECO:0000313" key="3">
    <source>
        <dbReference type="Proteomes" id="UP000176864"/>
    </source>
</evidence>
<dbReference type="AlphaFoldDB" id="A0A1F5NJC9"/>
<dbReference type="InterPro" id="IPR006121">
    <property type="entry name" value="HMA_dom"/>
</dbReference>
<evidence type="ECO:0000313" key="2">
    <source>
        <dbReference type="EMBL" id="OGE77797.1"/>
    </source>
</evidence>
<dbReference type="Pfam" id="PF00403">
    <property type="entry name" value="HMA"/>
    <property type="match status" value="1"/>
</dbReference>
<dbReference type="Gene3D" id="3.30.70.100">
    <property type="match status" value="1"/>
</dbReference>
<dbReference type="EMBL" id="MFEK01000016">
    <property type="protein sequence ID" value="OGE77797.1"/>
    <property type="molecule type" value="Genomic_DNA"/>
</dbReference>
<protein>
    <recommendedName>
        <fullName evidence="1">HMA domain-containing protein</fullName>
    </recommendedName>
</protein>
<name>A0A1F5NJC9_9BACT</name>
<dbReference type="InterPro" id="IPR036163">
    <property type="entry name" value="HMA_dom_sf"/>
</dbReference>
<accession>A0A1F5NJC9</accession>
<feature type="domain" description="HMA" evidence="1">
    <location>
        <begin position="3"/>
        <end position="69"/>
    </location>
</feature>
<dbReference type="STRING" id="1817824.A2751_01950"/>
<gene>
    <name evidence="2" type="ORF">A2751_01950</name>
</gene>